<accession>A0ABN7VSU5</accession>
<dbReference type="Proteomes" id="UP000789901">
    <property type="component" value="Unassembled WGS sequence"/>
</dbReference>
<name>A0ABN7VSU5_GIGMA</name>
<protein>
    <submittedName>
        <fullName evidence="2">39247_t:CDS:1</fullName>
    </submittedName>
</protein>
<sequence length="90" mass="10509">KTSDDIDTEATKSRKLRKQTRNNSAPKKARQNRIREDLITIPERYTSCFSELDLKNRVSSKQQKETQTVKKKKDHSTYLTNPLLIPLSTF</sequence>
<comment type="caution">
    <text evidence="2">The sequence shown here is derived from an EMBL/GenBank/DDBJ whole genome shotgun (WGS) entry which is preliminary data.</text>
</comment>
<evidence type="ECO:0000256" key="1">
    <source>
        <dbReference type="SAM" id="MobiDB-lite"/>
    </source>
</evidence>
<evidence type="ECO:0000313" key="3">
    <source>
        <dbReference type="Proteomes" id="UP000789901"/>
    </source>
</evidence>
<gene>
    <name evidence="2" type="ORF">GMARGA_LOCUS22242</name>
</gene>
<organism evidence="2 3">
    <name type="scientific">Gigaspora margarita</name>
    <dbReference type="NCBI Taxonomy" id="4874"/>
    <lineage>
        <taxon>Eukaryota</taxon>
        <taxon>Fungi</taxon>
        <taxon>Fungi incertae sedis</taxon>
        <taxon>Mucoromycota</taxon>
        <taxon>Glomeromycotina</taxon>
        <taxon>Glomeromycetes</taxon>
        <taxon>Diversisporales</taxon>
        <taxon>Gigasporaceae</taxon>
        <taxon>Gigaspora</taxon>
    </lineage>
</organism>
<dbReference type="EMBL" id="CAJVQB010021289">
    <property type="protein sequence ID" value="CAG8796682.1"/>
    <property type="molecule type" value="Genomic_DNA"/>
</dbReference>
<feature type="non-terminal residue" evidence="2">
    <location>
        <position position="1"/>
    </location>
</feature>
<feature type="compositionally biased region" description="Basic and acidic residues" evidence="1">
    <location>
        <begin position="1"/>
        <end position="12"/>
    </location>
</feature>
<evidence type="ECO:0000313" key="2">
    <source>
        <dbReference type="EMBL" id="CAG8796682.1"/>
    </source>
</evidence>
<keyword evidence="3" id="KW-1185">Reference proteome</keyword>
<proteinExistence type="predicted"/>
<reference evidence="2 3" key="1">
    <citation type="submission" date="2021-06" db="EMBL/GenBank/DDBJ databases">
        <authorList>
            <person name="Kallberg Y."/>
            <person name="Tangrot J."/>
            <person name="Rosling A."/>
        </authorList>
    </citation>
    <scope>NUCLEOTIDE SEQUENCE [LARGE SCALE GENOMIC DNA]</scope>
    <source>
        <strain evidence="2 3">120-4 pot B 10/14</strain>
    </source>
</reference>
<feature type="region of interest" description="Disordered" evidence="1">
    <location>
        <begin position="1"/>
        <end position="35"/>
    </location>
</feature>